<name>A0A8J7C7U9_9CYAN</name>
<evidence type="ECO:0000313" key="4">
    <source>
        <dbReference type="EMBL" id="MBD2776189.1"/>
    </source>
</evidence>
<dbReference type="Proteomes" id="UP000629098">
    <property type="component" value="Unassembled WGS sequence"/>
</dbReference>
<evidence type="ECO:0000313" key="5">
    <source>
        <dbReference type="Proteomes" id="UP000629098"/>
    </source>
</evidence>
<evidence type="ECO:0000259" key="3">
    <source>
        <dbReference type="PROSITE" id="PS51186"/>
    </source>
</evidence>
<dbReference type="GO" id="GO:0016747">
    <property type="term" value="F:acyltransferase activity, transferring groups other than amino-acyl groups"/>
    <property type="evidence" value="ECO:0007669"/>
    <property type="project" value="InterPro"/>
</dbReference>
<dbReference type="PROSITE" id="PS51186">
    <property type="entry name" value="GNAT"/>
    <property type="match status" value="1"/>
</dbReference>
<sequence length="157" mass="17949">MEITLRAINKDNWKQCISLKTTEEQEKFVASNLYSLAQSKFYPSAVTLGIYQGETMVGFLMYDLMDKGYQNSGYYIWRLMIDKNHQRKGYGKAAMQLVIKLLKEKPNCNEILIGYRPENVVAEKLYLSLGFQKTGIIEDGDVLVYLPVEASIDVTAK</sequence>
<protein>
    <submittedName>
        <fullName evidence="4">GNAT family N-acetyltransferase</fullName>
    </submittedName>
</protein>
<dbReference type="Pfam" id="PF00583">
    <property type="entry name" value="Acetyltransf_1"/>
    <property type="match status" value="1"/>
</dbReference>
<reference evidence="4" key="1">
    <citation type="submission" date="2020-09" db="EMBL/GenBank/DDBJ databases">
        <title>Iningainema tapete sp. nov. (Scytonemataceae, Cyanobacteria) from greenhouses in central Florida (USA) produces two types of nodularin with biosynthetic potential for microcystin-LR and anabaenopeptins.</title>
        <authorList>
            <person name="Berthold D.E."/>
            <person name="Lefler F.W."/>
            <person name="Huang I.-S."/>
            <person name="Abdulla H."/>
            <person name="Zimba P.V."/>
            <person name="Laughinghouse H.D. IV."/>
        </authorList>
    </citation>
    <scope>NUCLEOTIDE SEQUENCE</scope>
    <source>
        <strain evidence="4">BLCCT55</strain>
    </source>
</reference>
<keyword evidence="2" id="KW-0012">Acyltransferase</keyword>
<keyword evidence="1" id="KW-0808">Transferase</keyword>
<evidence type="ECO:0000256" key="2">
    <source>
        <dbReference type="ARBA" id="ARBA00023315"/>
    </source>
</evidence>
<evidence type="ECO:0000256" key="1">
    <source>
        <dbReference type="ARBA" id="ARBA00022679"/>
    </source>
</evidence>
<dbReference type="PANTHER" id="PTHR43420:SF47">
    <property type="entry name" value="N-ACETYLTRANSFERASE DOMAIN-CONTAINING PROTEIN"/>
    <property type="match status" value="1"/>
</dbReference>
<dbReference type="InterPro" id="IPR050680">
    <property type="entry name" value="YpeA/RimI_acetyltransf"/>
</dbReference>
<organism evidence="4 5">
    <name type="scientific">Iningainema tapete BLCC-T55</name>
    <dbReference type="NCBI Taxonomy" id="2748662"/>
    <lineage>
        <taxon>Bacteria</taxon>
        <taxon>Bacillati</taxon>
        <taxon>Cyanobacteriota</taxon>
        <taxon>Cyanophyceae</taxon>
        <taxon>Nostocales</taxon>
        <taxon>Scytonemataceae</taxon>
        <taxon>Iningainema tapete</taxon>
    </lineage>
</organism>
<gene>
    <name evidence="4" type="ORF">ICL16_30050</name>
</gene>
<accession>A0A8J7C7U9</accession>
<dbReference type="InterPro" id="IPR000182">
    <property type="entry name" value="GNAT_dom"/>
</dbReference>
<dbReference type="PANTHER" id="PTHR43420">
    <property type="entry name" value="ACETYLTRANSFERASE"/>
    <property type="match status" value="1"/>
</dbReference>
<proteinExistence type="predicted"/>
<dbReference type="AlphaFoldDB" id="A0A8J7C7U9"/>
<comment type="caution">
    <text evidence="4">The sequence shown here is derived from an EMBL/GenBank/DDBJ whole genome shotgun (WGS) entry which is preliminary data.</text>
</comment>
<dbReference type="SUPFAM" id="SSF55729">
    <property type="entry name" value="Acyl-CoA N-acyltransferases (Nat)"/>
    <property type="match status" value="1"/>
</dbReference>
<dbReference type="EMBL" id="JACXAE010000088">
    <property type="protein sequence ID" value="MBD2776189.1"/>
    <property type="molecule type" value="Genomic_DNA"/>
</dbReference>
<dbReference type="InterPro" id="IPR016181">
    <property type="entry name" value="Acyl_CoA_acyltransferase"/>
</dbReference>
<dbReference type="Gene3D" id="3.40.630.30">
    <property type="match status" value="1"/>
</dbReference>
<dbReference type="CDD" id="cd04301">
    <property type="entry name" value="NAT_SF"/>
    <property type="match status" value="1"/>
</dbReference>
<dbReference type="RefSeq" id="WP_190835260.1">
    <property type="nucleotide sequence ID" value="NZ_CAWPPI010000088.1"/>
</dbReference>
<feature type="domain" description="N-acetyltransferase" evidence="3">
    <location>
        <begin position="3"/>
        <end position="149"/>
    </location>
</feature>
<keyword evidence="5" id="KW-1185">Reference proteome</keyword>